<evidence type="ECO:0000256" key="1">
    <source>
        <dbReference type="SAM" id="MobiDB-lite"/>
    </source>
</evidence>
<dbReference type="OrthoDB" id="2342176at2759"/>
<evidence type="ECO:0000313" key="4">
    <source>
        <dbReference type="Proteomes" id="UP001140560"/>
    </source>
</evidence>
<feature type="signal peptide" evidence="2">
    <location>
        <begin position="1"/>
        <end position="17"/>
    </location>
</feature>
<reference evidence="3" key="1">
    <citation type="submission" date="2022-10" db="EMBL/GenBank/DDBJ databases">
        <title>Tapping the CABI collections for fungal endophytes: first genome assemblies for Collariella, Neodidymelliopsis, Ascochyta clinopodiicola, Didymella pomorum, Didymosphaeria variabile, Neocosmospora piperis and Neocucurbitaria cava.</title>
        <authorList>
            <person name="Hill R."/>
        </authorList>
    </citation>
    <scope>NUCLEOTIDE SEQUENCE</scope>
    <source>
        <strain evidence="3">IMI 356814</strain>
    </source>
</reference>
<feature type="compositionally biased region" description="Low complexity" evidence="1">
    <location>
        <begin position="188"/>
        <end position="218"/>
    </location>
</feature>
<protein>
    <recommendedName>
        <fullName evidence="5">Lytic polysaccharide monooxygenase</fullName>
    </recommendedName>
</protein>
<sequence>MYSKVLSLLALAGAAQSHMSIFYPPPLGGAPSINKESTSLDSEFNFPLGCCGSDGGPTVASPGICRGHLDKFDTEEAQVTWEAGQDAYFQLTDYSYDPNAPGGTHSGGSCQVGFSVDKGVTWKVAASYHGACPHETTDGSPEAQTFDFKVPTGIPEGDVLFGWTWLNREHESFMNCAKVKIGAGSGNSTTPSQPSSTSTQPEQPYQSETTPEQPTQTQEPDDSEPTSTPAPTSATGRHPHRTKTAASTEPTSTPDDTSDSEDDSEDSDDSDSDSDSDSSDSDSDDSDSDSDSDWSWSGRPHRKVKTNTRRYTVDGTSCECRRDELTLAARCSCDASAAKRGEIERKALRLHRRTMVKRTDACDWATAPAMEVSYYTEDANCAPNAKLNMPESDDFELKWDVSCGVVEGGSEYSLKLMECNMYGA</sequence>
<dbReference type="PANTHER" id="PTHR36182:SF1">
    <property type="entry name" value="PROTEIN, PUTATIVE (AFU_ORTHOLOGUE AFUA_6G10930)-RELATED"/>
    <property type="match status" value="1"/>
</dbReference>
<dbReference type="Proteomes" id="UP001140560">
    <property type="component" value="Unassembled WGS sequence"/>
</dbReference>
<name>A0A9W8YEU6_9PLEO</name>
<dbReference type="EMBL" id="JAPEUY010000005">
    <property type="protein sequence ID" value="KAJ4373330.1"/>
    <property type="molecule type" value="Genomic_DNA"/>
</dbReference>
<feature type="compositionally biased region" description="Acidic residues" evidence="1">
    <location>
        <begin position="256"/>
        <end position="292"/>
    </location>
</feature>
<feature type="compositionally biased region" description="Low complexity" evidence="1">
    <location>
        <begin position="225"/>
        <end position="235"/>
    </location>
</feature>
<evidence type="ECO:0000256" key="2">
    <source>
        <dbReference type="SAM" id="SignalP"/>
    </source>
</evidence>
<feature type="chain" id="PRO_5040943466" description="Lytic polysaccharide monooxygenase" evidence="2">
    <location>
        <begin position="18"/>
        <end position="424"/>
    </location>
</feature>
<dbReference type="Gene3D" id="2.70.50.70">
    <property type="match status" value="1"/>
</dbReference>
<dbReference type="PANTHER" id="PTHR36182">
    <property type="entry name" value="PROTEIN, PUTATIVE (AFU_ORTHOLOGUE AFUA_6G10930)-RELATED"/>
    <property type="match status" value="1"/>
</dbReference>
<keyword evidence="4" id="KW-1185">Reference proteome</keyword>
<feature type="region of interest" description="Disordered" evidence="1">
    <location>
        <begin position="184"/>
        <end position="306"/>
    </location>
</feature>
<keyword evidence="2" id="KW-0732">Signal</keyword>
<gene>
    <name evidence="3" type="ORF">N0V83_003624</name>
</gene>
<proteinExistence type="predicted"/>
<organism evidence="3 4">
    <name type="scientific">Neocucurbitaria cava</name>
    <dbReference type="NCBI Taxonomy" id="798079"/>
    <lineage>
        <taxon>Eukaryota</taxon>
        <taxon>Fungi</taxon>
        <taxon>Dikarya</taxon>
        <taxon>Ascomycota</taxon>
        <taxon>Pezizomycotina</taxon>
        <taxon>Dothideomycetes</taxon>
        <taxon>Pleosporomycetidae</taxon>
        <taxon>Pleosporales</taxon>
        <taxon>Pleosporineae</taxon>
        <taxon>Cucurbitariaceae</taxon>
        <taxon>Neocucurbitaria</taxon>
    </lineage>
</organism>
<dbReference type="AlphaFoldDB" id="A0A9W8YEU6"/>
<evidence type="ECO:0008006" key="5">
    <source>
        <dbReference type="Google" id="ProtNLM"/>
    </source>
</evidence>
<accession>A0A9W8YEU6</accession>
<comment type="caution">
    <text evidence="3">The sequence shown here is derived from an EMBL/GenBank/DDBJ whole genome shotgun (WGS) entry which is preliminary data.</text>
</comment>
<evidence type="ECO:0000313" key="3">
    <source>
        <dbReference type="EMBL" id="KAJ4373330.1"/>
    </source>
</evidence>